<dbReference type="InterPro" id="IPR012263">
    <property type="entry name" value="M_m6A_EcoRV"/>
</dbReference>
<sequence>MNIPRILHYPGSKWSLANWIISYFPEHETYLEPFFGSGAVLFSKNRSRLETVNDIDGEIVNLFKIIRERPDELAKAIIFTPHSREEYYQSYLEAEDNLESARRLIVRLWQGRGGKTAHRTGWRSMIERNGPLPGKEWLSFPDKISVVAERLKGVQIENQPAELLIERYNRPNVLIYADPPYLLGTRTTTSYKHEMTDADHEILLDRLNAHTGPVILSGYEHDLYNDLLTSWRKEVVKAKAEGGASRKEVLWINPVAAEKVQQINIFDLEI</sequence>
<keyword evidence="1 4" id="KW-0489">Methyltransferase</keyword>
<proteinExistence type="predicted"/>
<evidence type="ECO:0000256" key="1">
    <source>
        <dbReference type="ARBA" id="ARBA00022603"/>
    </source>
</evidence>
<organism evidence="4 5">
    <name type="scientific">Gracilibacillus orientalis</name>
    <dbReference type="NCBI Taxonomy" id="334253"/>
    <lineage>
        <taxon>Bacteria</taxon>
        <taxon>Bacillati</taxon>
        <taxon>Bacillota</taxon>
        <taxon>Bacilli</taxon>
        <taxon>Bacillales</taxon>
        <taxon>Bacillaceae</taxon>
        <taxon>Gracilibacillus</taxon>
    </lineage>
</organism>
<dbReference type="InterPro" id="IPR029063">
    <property type="entry name" value="SAM-dependent_MTases_sf"/>
</dbReference>
<dbReference type="STRING" id="334253.SAMN04487943_11234"/>
<dbReference type="Gene3D" id="3.40.50.150">
    <property type="entry name" value="Vaccinia Virus protein VP39"/>
    <property type="match status" value="2"/>
</dbReference>
<dbReference type="GO" id="GO:0009007">
    <property type="term" value="F:site-specific DNA-methyltransferase (adenine-specific) activity"/>
    <property type="evidence" value="ECO:0007669"/>
    <property type="project" value="UniProtKB-EC"/>
</dbReference>
<dbReference type="InterPro" id="IPR012327">
    <property type="entry name" value="MeTrfase_D12"/>
</dbReference>
<dbReference type="GO" id="GO:0006298">
    <property type="term" value="P:mismatch repair"/>
    <property type="evidence" value="ECO:0007669"/>
    <property type="project" value="TreeGrafter"/>
</dbReference>
<dbReference type="RefSeq" id="WP_091485201.1">
    <property type="nucleotide sequence ID" value="NZ_FOTR01000012.1"/>
</dbReference>
<evidence type="ECO:0000256" key="3">
    <source>
        <dbReference type="ARBA" id="ARBA00022691"/>
    </source>
</evidence>
<dbReference type="AlphaFoldDB" id="A0A1I4PN00"/>
<reference evidence="5" key="1">
    <citation type="submission" date="2016-10" db="EMBL/GenBank/DDBJ databases">
        <authorList>
            <person name="Varghese N."/>
            <person name="Submissions S."/>
        </authorList>
    </citation>
    <scope>NUCLEOTIDE SEQUENCE [LARGE SCALE GENOMIC DNA]</scope>
    <source>
        <strain evidence="5">CGMCC 1.4250</strain>
    </source>
</reference>
<dbReference type="EMBL" id="FOTR01000012">
    <property type="protein sequence ID" value="SFM28765.1"/>
    <property type="molecule type" value="Genomic_DNA"/>
</dbReference>
<keyword evidence="5" id="KW-1185">Reference proteome</keyword>
<keyword evidence="2" id="KW-0808">Transferase</keyword>
<dbReference type="PANTHER" id="PTHR30481:SF4">
    <property type="entry name" value="SITE-SPECIFIC DNA-METHYLTRANSFERASE (ADENINE-SPECIFIC)"/>
    <property type="match status" value="1"/>
</dbReference>
<evidence type="ECO:0000313" key="5">
    <source>
        <dbReference type="Proteomes" id="UP000198565"/>
    </source>
</evidence>
<dbReference type="PANTHER" id="PTHR30481">
    <property type="entry name" value="DNA ADENINE METHYLASE"/>
    <property type="match status" value="1"/>
</dbReference>
<dbReference type="PIRSF" id="PIRSF000398">
    <property type="entry name" value="M_m6A_EcoRV"/>
    <property type="match status" value="1"/>
</dbReference>
<dbReference type="Proteomes" id="UP000198565">
    <property type="component" value="Unassembled WGS sequence"/>
</dbReference>
<name>A0A1I4PN00_9BACI</name>
<dbReference type="GO" id="GO:1904047">
    <property type="term" value="F:S-adenosyl-L-methionine binding"/>
    <property type="evidence" value="ECO:0007669"/>
    <property type="project" value="TreeGrafter"/>
</dbReference>
<dbReference type="SUPFAM" id="SSF53335">
    <property type="entry name" value="S-adenosyl-L-methionine-dependent methyltransferases"/>
    <property type="match status" value="1"/>
</dbReference>
<dbReference type="GO" id="GO:0009307">
    <property type="term" value="P:DNA restriction-modification system"/>
    <property type="evidence" value="ECO:0007669"/>
    <property type="project" value="InterPro"/>
</dbReference>
<dbReference type="GO" id="GO:0032259">
    <property type="term" value="P:methylation"/>
    <property type="evidence" value="ECO:0007669"/>
    <property type="project" value="UniProtKB-KW"/>
</dbReference>
<dbReference type="Pfam" id="PF02086">
    <property type="entry name" value="MethyltransfD12"/>
    <property type="match status" value="1"/>
</dbReference>
<evidence type="ECO:0000313" key="4">
    <source>
        <dbReference type="EMBL" id="SFM28765.1"/>
    </source>
</evidence>
<dbReference type="PRINTS" id="PR00505">
    <property type="entry name" value="D12N6MTFRASE"/>
</dbReference>
<evidence type="ECO:0000256" key="2">
    <source>
        <dbReference type="ARBA" id="ARBA00022679"/>
    </source>
</evidence>
<gene>
    <name evidence="4" type="ORF">SAMN04487943_11234</name>
</gene>
<keyword evidence="3" id="KW-0949">S-adenosyl-L-methionine</keyword>
<protein>
    <submittedName>
        <fullName evidence="4">DNA adenine methylase</fullName>
    </submittedName>
</protein>
<accession>A0A1I4PN00</accession>
<dbReference type="GO" id="GO:0043565">
    <property type="term" value="F:sequence-specific DNA binding"/>
    <property type="evidence" value="ECO:0007669"/>
    <property type="project" value="TreeGrafter"/>
</dbReference>
<dbReference type="OrthoDB" id="9805629at2"/>